<gene>
    <name evidence="2" type="ORF">DCC35_01015</name>
</gene>
<dbReference type="Pfam" id="PF16022">
    <property type="entry name" value="DUF4783"/>
    <property type="match status" value="1"/>
</dbReference>
<dbReference type="EMBL" id="CP028923">
    <property type="protein sequence ID" value="QCK13430.1"/>
    <property type="molecule type" value="Genomic_DNA"/>
</dbReference>
<name>A0A4D7JJ58_9BACT</name>
<dbReference type="AlphaFoldDB" id="A0A4D7JJ58"/>
<dbReference type="InterPro" id="IPR031977">
    <property type="entry name" value="DUF4783"/>
</dbReference>
<keyword evidence="1" id="KW-0732">Signal</keyword>
<dbReference type="Proteomes" id="UP000298616">
    <property type="component" value="Chromosome"/>
</dbReference>
<accession>A0A4D7JJ58</accession>
<feature type="signal peptide" evidence="1">
    <location>
        <begin position="1"/>
        <end position="22"/>
    </location>
</feature>
<proteinExistence type="predicted"/>
<dbReference type="Gene3D" id="3.10.450.50">
    <property type="match status" value="1"/>
</dbReference>
<reference evidence="2 3" key="1">
    <citation type="submission" date="2018-04" db="EMBL/GenBank/DDBJ databases">
        <title>Complete genome uncultured novel isolate.</title>
        <authorList>
            <person name="Merlino G."/>
        </authorList>
    </citation>
    <scope>NUCLEOTIDE SEQUENCE [LARGE SCALE GENOMIC DNA]</scope>
    <source>
        <strain evidence="3">R1DC9</strain>
    </source>
</reference>
<dbReference type="RefSeq" id="WP_137089025.1">
    <property type="nucleotide sequence ID" value="NZ_CP028923.1"/>
</dbReference>
<protein>
    <submittedName>
        <fullName evidence="2">DUF4783 domain-containing protein</fullName>
    </submittedName>
</protein>
<feature type="chain" id="PRO_5020357391" evidence="1">
    <location>
        <begin position="23"/>
        <end position="133"/>
    </location>
</feature>
<dbReference type="OrthoDB" id="1524766at2"/>
<organism evidence="2 3">
    <name type="scientific">Mangrovivirga cuniculi</name>
    <dbReference type="NCBI Taxonomy" id="2715131"/>
    <lineage>
        <taxon>Bacteria</taxon>
        <taxon>Pseudomonadati</taxon>
        <taxon>Bacteroidota</taxon>
        <taxon>Cytophagia</taxon>
        <taxon>Cytophagales</taxon>
        <taxon>Mangrovivirgaceae</taxon>
        <taxon>Mangrovivirga</taxon>
    </lineage>
</organism>
<evidence type="ECO:0000313" key="3">
    <source>
        <dbReference type="Proteomes" id="UP000298616"/>
    </source>
</evidence>
<sequence length="133" mass="15177">MFKIKHLFYGLVLFFAASNAIAQNGAALNNIQEAIKIGSSRELAKYLSNNVEINFDNESAIYSQNQAEFVLKEFFMKYPPRDFQVSHQGSSSKGQLRYAIGKYICEDTSFVVLIRMKNIDGEYIVINLTFNKE</sequence>
<evidence type="ECO:0000313" key="2">
    <source>
        <dbReference type="EMBL" id="QCK13430.1"/>
    </source>
</evidence>
<keyword evidence="3" id="KW-1185">Reference proteome</keyword>
<evidence type="ECO:0000256" key="1">
    <source>
        <dbReference type="SAM" id="SignalP"/>
    </source>
</evidence>
<dbReference type="KEGG" id="fpf:DCC35_01015"/>